<gene>
    <name evidence="2" type="ORF">SAMN05421823_11337</name>
</gene>
<dbReference type="EMBL" id="FNFO01000013">
    <property type="protein sequence ID" value="SDM40640.1"/>
    <property type="molecule type" value="Genomic_DNA"/>
</dbReference>
<keyword evidence="3" id="KW-1185">Reference proteome</keyword>
<feature type="transmembrane region" description="Helical" evidence="1">
    <location>
        <begin position="117"/>
        <end position="136"/>
    </location>
</feature>
<accession>A0A1G9SZ07</accession>
<protein>
    <submittedName>
        <fullName evidence="2">Uncharacterized protein</fullName>
    </submittedName>
</protein>
<dbReference type="RefSeq" id="WP_089687434.1">
    <property type="nucleotide sequence ID" value="NZ_FNFO01000013.1"/>
</dbReference>
<keyword evidence="1" id="KW-1133">Transmembrane helix</keyword>
<evidence type="ECO:0000256" key="1">
    <source>
        <dbReference type="SAM" id="Phobius"/>
    </source>
</evidence>
<keyword evidence="1" id="KW-0472">Membrane</keyword>
<proteinExistence type="predicted"/>
<evidence type="ECO:0000313" key="2">
    <source>
        <dbReference type="EMBL" id="SDM40640.1"/>
    </source>
</evidence>
<dbReference type="OrthoDB" id="639802at2"/>
<sequence>MVPTADATLLARCLQEIESRLGWGPAEAWSTGDFENLSEEMLQATGVSLSATTLKRVWGRVQYASQPQESTLNTLAQFAGYEHWRDFRLTHTRAELPPEPAPILTEKSVTTPPRRRGLLWGSVALLAVVVLGLLAWRRPEPAEPALEEAPITAAYDPAGVTFEAETVTLGLPNTVIFRYDYHGLPVQKAQLQQSWDESRRLDLDPTGHVITATYQLPGYYRAKLVADGQILREHDVYLTSNGWLATWGERDDIRYFLPEELAKKGALAVRPEAVPEPPEGSLRPMEFHYVDRWEGLSSAHFTLEASLRNTFRSGYSPCQYVAVMVLCTDGAFVVPLAQPGCVGDLSLMLNNQYVSGKTADLSALGVATDAWQRFRLEVADAQARIFLNDVPAATVDSIASAGQVVGLRFQFAVAGELDDVRLTDSEGLIRFEEHF</sequence>
<name>A0A1G9SZ07_9BACT</name>
<dbReference type="Proteomes" id="UP000198510">
    <property type="component" value="Unassembled WGS sequence"/>
</dbReference>
<evidence type="ECO:0000313" key="3">
    <source>
        <dbReference type="Proteomes" id="UP000198510"/>
    </source>
</evidence>
<keyword evidence="1" id="KW-0812">Transmembrane</keyword>
<dbReference type="AlphaFoldDB" id="A0A1G9SZ07"/>
<organism evidence="2 3">
    <name type="scientific">Catalinimonas alkaloidigena</name>
    <dbReference type="NCBI Taxonomy" id="1075417"/>
    <lineage>
        <taxon>Bacteria</taxon>
        <taxon>Pseudomonadati</taxon>
        <taxon>Bacteroidota</taxon>
        <taxon>Cytophagia</taxon>
        <taxon>Cytophagales</taxon>
        <taxon>Catalimonadaceae</taxon>
        <taxon>Catalinimonas</taxon>
    </lineage>
</organism>
<reference evidence="2 3" key="1">
    <citation type="submission" date="2016-10" db="EMBL/GenBank/DDBJ databases">
        <authorList>
            <person name="de Groot N.N."/>
        </authorList>
    </citation>
    <scope>NUCLEOTIDE SEQUENCE [LARGE SCALE GENOMIC DNA]</scope>
    <source>
        <strain evidence="2 3">DSM 25186</strain>
    </source>
</reference>